<dbReference type="SUPFAM" id="SSF51735">
    <property type="entry name" value="NAD(P)-binding Rossmann-fold domains"/>
    <property type="match status" value="1"/>
</dbReference>
<dbReference type="EMBL" id="FMVJ01000008">
    <property type="protein sequence ID" value="SCY94907.1"/>
    <property type="molecule type" value="Genomic_DNA"/>
</dbReference>
<dbReference type="Pfam" id="PF01408">
    <property type="entry name" value="GFO_IDH_MocA"/>
    <property type="match status" value="1"/>
</dbReference>
<dbReference type="PANTHER" id="PTHR43818:SF11">
    <property type="entry name" value="BCDNA.GH03377"/>
    <property type="match status" value="1"/>
</dbReference>
<dbReference type="Pfam" id="PF22725">
    <property type="entry name" value="GFO_IDH_MocA_C3"/>
    <property type="match status" value="1"/>
</dbReference>
<keyword evidence="1" id="KW-0560">Oxidoreductase</keyword>
<protein>
    <submittedName>
        <fullName evidence="4">Predicted dehydrogenase</fullName>
    </submittedName>
</protein>
<dbReference type="Proteomes" id="UP000199569">
    <property type="component" value="Unassembled WGS sequence"/>
</dbReference>
<dbReference type="SUPFAM" id="SSF55347">
    <property type="entry name" value="Glyceraldehyde-3-phosphate dehydrogenase-like, C-terminal domain"/>
    <property type="match status" value="1"/>
</dbReference>
<dbReference type="Gene3D" id="3.40.50.720">
    <property type="entry name" value="NAD(P)-binding Rossmann-like Domain"/>
    <property type="match status" value="1"/>
</dbReference>
<feature type="domain" description="Gfo/Idh/MocA-like oxidoreductase N-terminal" evidence="2">
    <location>
        <begin position="4"/>
        <end position="117"/>
    </location>
</feature>
<dbReference type="InterPro" id="IPR055170">
    <property type="entry name" value="GFO_IDH_MocA-like_dom"/>
</dbReference>
<dbReference type="InterPro" id="IPR050463">
    <property type="entry name" value="Gfo/Idh/MocA_oxidrdct_glycsds"/>
</dbReference>
<accession>A0A1G5K2V0</accession>
<dbReference type="OrthoDB" id="9800846at2"/>
<dbReference type="InterPro" id="IPR036291">
    <property type="entry name" value="NAD(P)-bd_dom_sf"/>
</dbReference>
<dbReference type="InterPro" id="IPR000683">
    <property type="entry name" value="Gfo/Idh/MocA-like_OxRdtase_N"/>
</dbReference>
<dbReference type="GO" id="GO:0000166">
    <property type="term" value="F:nucleotide binding"/>
    <property type="evidence" value="ECO:0007669"/>
    <property type="project" value="InterPro"/>
</dbReference>
<dbReference type="AlphaFoldDB" id="A0A1G5K2V0"/>
<reference evidence="4 5" key="1">
    <citation type="submission" date="2016-10" db="EMBL/GenBank/DDBJ databases">
        <authorList>
            <person name="de Groot N.N."/>
        </authorList>
    </citation>
    <scope>NUCLEOTIDE SEQUENCE [LARGE SCALE GENOMIC DNA]</scope>
    <source>
        <strain evidence="4 5">CGMCC 1.7666</strain>
    </source>
</reference>
<feature type="domain" description="GFO/IDH/MocA-like oxidoreductase" evidence="3">
    <location>
        <begin position="131"/>
        <end position="265"/>
    </location>
</feature>
<dbReference type="Gene3D" id="3.30.360.10">
    <property type="entry name" value="Dihydrodipicolinate Reductase, domain 2"/>
    <property type="match status" value="1"/>
</dbReference>
<evidence type="ECO:0000313" key="4">
    <source>
        <dbReference type="EMBL" id="SCY94907.1"/>
    </source>
</evidence>
<dbReference type="RefSeq" id="WP_091136164.1">
    <property type="nucleotide sequence ID" value="NZ_FMVJ01000008.1"/>
</dbReference>
<evidence type="ECO:0000256" key="1">
    <source>
        <dbReference type="ARBA" id="ARBA00023002"/>
    </source>
</evidence>
<sequence>MKTLNVGIIGCGNISGIYLQNIPAFRGLTLRACADMRSEIAQAQASRYGIEALSVDQLLACEDIDLVVNLTIPSAHFGVSLAALSAGKHVFSEKPLAVDFEQGRKLVDEAEARGLLLGCAPDTFLGAGGRLARKLVDDGAVGRILSGSAFLMSHGMEHWHPDPEFFFKPGGGPILDMAPYYLSTLVNLVGPVKRVFSMANIGFPERVVTAESPRKGQRITVETPTSVMALLEFASGAQVTFCMSWDVWKHGHPAIELYGTEGSLRVPDPNFFGGHVEMTERGGDWQLKDSSEMPLGAPNWRSPNWAPDVPSRANYRALGLADLASAVLNGTPHRSTGRLALHVLEVMHKILEGAAAGHAMPVTTMLERPDILTDQDATVLWQGPPQTATAA</sequence>
<dbReference type="GO" id="GO:0016491">
    <property type="term" value="F:oxidoreductase activity"/>
    <property type="evidence" value="ECO:0007669"/>
    <property type="project" value="UniProtKB-KW"/>
</dbReference>
<dbReference type="PANTHER" id="PTHR43818">
    <property type="entry name" value="BCDNA.GH03377"/>
    <property type="match status" value="1"/>
</dbReference>
<dbReference type="STRING" id="549386.SAMN02927923_03034"/>
<evidence type="ECO:0000313" key="5">
    <source>
        <dbReference type="Proteomes" id="UP000199569"/>
    </source>
</evidence>
<gene>
    <name evidence="4" type="ORF">SAMN02927923_03034</name>
</gene>
<organism evidence="4 5">
    <name type="scientific">Microvirga guangxiensis</name>
    <dbReference type="NCBI Taxonomy" id="549386"/>
    <lineage>
        <taxon>Bacteria</taxon>
        <taxon>Pseudomonadati</taxon>
        <taxon>Pseudomonadota</taxon>
        <taxon>Alphaproteobacteria</taxon>
        <taxon>Hyphomicrobiales</taxon>
        <taxon>Methylobacteriaceae</taxon>
        <taxon>Microvirga</taxon>
    </lineage>
</organism>
<keyword evidence="5" id="KW-1185">Reference proteome</keyword>
<evidence type="ECO:0000259" key="3">
    <source>
        <dbReference type="Pfam" id="PF22725"/>
    </source>
</evidence>
<proteinExistence type="predicted"/>
<name>A0A1G5K2V0_9HYPH</name>
<evidence type="ECO:0000259" key="2">
    <source>
        <dbReference type="Pfam" id="PF01408"/>
    </source>
</evidence>